<reference evidence="1" key="1">
    <citation type="submission" date="2020-04" db="EMBL/GenBank/DDBJ databases">
        <authorList>
            <person name="Hogendoorn C."/>
        </authorList>
    </citation>
    <scope>NUCLEOTIDE SEQUENCE</scope>
    <source>
        <strain evidence="1">FAVT5</strain>
    </source>
</reference>
<gene>
    <name evidence="1" type="ORF">FAVT5_1086</name>
</gene>
<name>A0ACA8Z7F1_9BACL</name>
<dbReference type="Proteomes" id="UP000501793">
    <property type="component" value="Chromosome"/>
</dbReference>
<proteinExistence type="predicted"/>
<evidence type="ECO:0000313" key="2">
    <source>
        <dbReference type="Proteomes" id="UP000501793"/>
    </source>
</evidence>
<sequence length="227" mass="25905">MQSRREYLSTMRTRYRQARSRSEKSQILDELQETLGYARKYAIAAINAKSEQARRRQSRTRPLRYQAAMPVIQMVWEALDYPCAERLYPVLVRTAEQLARHGEIRLTPEVLDELRHISRATLARRMAKWDRPKAKHVQADKRPVAREIPVERCDWDEARPGALEIDLVEHNGGSSTGHYAYTLSVVDIVTGYSRRLAVLGRGQGRHCKGTGAHSDGVALCSLGNPQR</sequence>
<organism evidence="1 2">
    <name type="scientific">Kyrpidia spormannii</name>
    <dbReference type="NCBI Taxonomy" id="2055160"/>
    <lineage>
        <taxon>Bacteria</taxon>
        <taxon>Bacillati</taxon>
        <taxon>Bacillota</taxon>
        <taxon>Bacilli</taxon>
        <taxon>Bacillales</taxon>
        <taxon>Alicyclobacillaceae</taxon>
        <taxon>Kyrpidia</taxon>
    </lineage>
</organism>
<protein>
    <submittedName>
        <fullName evidence="1">Integrase catalytic region</fullName>
    </submittedName>
</protein>
<accession>A0ACA8Z7F1</accession>
<evidence type="ECO:0000313" key="1">
    <source>
        <dbReference type="EMBL" id="CAB3390871.1"/>
    </source>
</evidence>
<dbReference type="EMBL" id="LR792684">
    <property type="protein sequence ID" value="CAB3390871.1"/>
    <property type="molecule type" value="Genomic_DNA"/>
</dbReference>
<keyword evidence="2" id="KW-1185">Reference proteome</keyword>